<accession>A0A9J6DQC1</accession>
<sequence>MGIAAVSSHAVSKKHLTAVSIVQSASQTNICTFFGAGPNLPCSMTATTTSECVSTVSSTSAESVPAKPVAVAPDGKASLNGFLVKKCVTKAEVVWCLSTIASHGSFHSAAASAALFLIMFPTCDVAKKLQLGKDKVGYTICYGIAPYFRNRLLSKLHSVPHVVVAFDESLNKIAQKEQMDVLIRFWDPADDVVKTRYLTSCFLGHTRAEDLAAAFKKATENIEPAKILQLSMDGPNVNLKLLKSLKQEFSASDGNQNIVDIGSCGLHIALARALQVLPNVVKYVEHVKKEKKLPACGSYAHVETAVKDEMLPVKLAFMLSVSEELEPFLAEFQTEKPMLPFLATALDGLLRSLLGRIVLKEKLDAAGTFSKLIKIDLENPNNIIGIAAFDIGLAAKSELRKITKPSHTAVVSVKKECILFIKACSAKIIERSPLKYKLTRGASCLNPAVCAASVEAGQKQLNIALKVLIEHGRLTGLQGERASRSYVQVCSNSTAQVRLRKFYRARERLEKLWVELCASSHEELLLFVKIVLCLSHGNSSVERGFSVNKECLVENMKEESLVAQRLVYDEVSAAGGVAEVDVTDKMIDMVRSSNIKWKEDLERKKKERLDVLDAERKKKRTAALVKELESKKQKLMEDAQLQVSMLQQEIESLKQ</sequence>
<dbReference type="VEuPathDB" id="VectorBase:LOC119185246"/>
<dbReference type="PANTHER" id="PTHR37162:SF11">
    <property type="match status" value="1"/>
</dbReference>
<dbReference type="EMBL" id="JABSTU010000008">
    <property type="protein sequence ID" value="KAH8024275.1"/>
    <property type="molecule type" value="Genomic_DNA"/>
</dbReference>
<name>A0A9J6DQC1_RHIMP</name>
<dbReference type="AlphaFoldDB" id="A0A9J6DQC1"/>
<reference evidence="2" key="1">
    <citation type="journal article" date="2020" name="Cell">
        <title>Large-Scale Comparative Analyses of Tick Genomes Elucidate Their Genetic Diversity and Vector Capacities.</title>
        <authorList>
            <consortium name="Tick Genome and Microbiome Consortium (TIGMIC)"/>
            <person name="Jia N."/>
            <person name="Wang J."/>
            <person name="Shi W."/>
            <person name="Du L."/>
            <person name="Sun Y."/>
            <person name="Zhan W."/>
            <person name="Jiang J.F."/>
            <person name="Wang Q."/>
            <person name="Zhang B."/>
            <person name="Ji P."/>
            <person name="Bell-Sakyi L."/>
            <person name="Cui X.M."/>
            <person name="Yuan T.T."/>
            <person name="Jiang B.G."/>
            <person name="Yang W.F."/>
            <person name="Lam T.T."/>
            <person name="Chang Q.C."/>
            <person name="Ding S.J."/>
            <person name="Wang X.J."/>
            <person name="Zhu J.G."/>
            <person name="Ruan X.D."/>
            <person name="Zhao L."/>
            <person name="Wei J.T."/>
            <person name="Ye R.Z."/>
            <person name="Que T.C."/>
            <person name="Du C.H."/>
            <person name="Zhou Y.H."/>
            <person name="Cheng J.X."/>
            <person name="Dai P.F."/>
            <person name="Guo W.B."/>
            <person name="Han X.H."/>
            <person name="Huang E.J."/>
            <person name="Li L.F."/>
            <person name="Wei W."/>
            <person name="Gao Y.C."/>
            <person name="Liu J.Z."/>
            <person name="Shao H.Z."/>
            <person name="Wang X."/>
            <person name="Wang C.C."/>
            <person name="Yang T.C."/>
            <person name="Huo Q.B."/>
            <person name="Li W."/>
            <person name="Chen H.Y."/>
            <person name="Chen S.E."/>
            <person name="Zhou L.G."/>
            <person name="Ni X.B."/>
            <person name="Tian J.H."/>
            <person name="Sheng Y."/>
            <person name="Liu T."/>
            <person name="Pan Y.S."/>
            <person name="Xia L.Y."/>
            <person name="Li J."/>
            <person name="Zhao F."/>
            <person name="Cao W.C."/>
        </authorList>
    </citation>
    <scope>NUCLEOTIDE SEQUENCE</scope>
    <source>
        <strain evidence="2">Rmic-2018</strain>
    </source>
</reference>
<comment type="caution">
    <text evidence="2">The sequence shown here is derived from an EMBL/GenBank/DDBJ whole genome shotgun (WGS) entry which is preliminary data.</text>
</comment>
<feature type="coiled-coil region" evidence="1">
    <location>
        <begin position="598"/>
        <end position="638"/>
    </location>
</feature>
<evidence type="ECO:0000256" key="1">
    <source>
        <dbReference type="SAM" id="Coils"/>
    </source>
</evidence>
<gene>
    <name evidence="2" type="ORF">HPB51_022394</name>
</gene>
<evidence type="ECO:0000313" key="3">
    <source>
        <dbReference type="Proteomes" id="UP000821866"/>
    </source>
</evidence>
<keyword evidence="3" id="KW-1185">Reference proteome</keyword>
<evidence type="ECO:0000313" key="2">
    <source>
        <dbReference type="EMBL" id="KAH8024275.1"/>
    </source>
</evidence>
<protein>
    <submittedName>
        <fullName evidence="2">Uncharacterized protein</fullName>
    </submittedName>
</protein>
<keyword evidence="1" id="KW-0175">Coiled coil</keyword>
<proteinExistence type="predicted"/>
<reference evidence="2" key="2">
    <citation type="submission" date="2021-09" db="EMBL/GenBank/DDBJ databases">
        <authorList>
            <person name="Jia N."/>
            <person name="Wang J."/>
            <person name="Shi W."/>
            <person name="Du L."/>
            <person name="Sun Y."/>
            <person name="Zhan W."/>
            <person name="Jiang J."/>
            <person name="Wang Q."/>
            <person name="Zhang B."/>
            <person name="Ji P."/>
            <person name="Sakyi L.B."/>
            <person name="Cui X."/>
            <person name="Yuan T."/>
            <person name="Jiang B."/>
            <person name="Yang W."/>
            <person name="Lam T.T.-Y."/>
            <person name="Chang Q."/>
            <person name="Ding S."/>
            <person name="Wang X."/>
            <person name="Zhu J."/>
            <person name="Ruan X."/>
            <person name="Zhao L."/>
            <person name="Wei J."/>
            <person name="Que T."/>
            <person name="Du C."/>
            <person name="Cheng J."/>
            <person name="Dai P."/>
            <person name="Han X."/>
            <person name="Huang E."/>
            <person name="Gao Y."/>
            <person name="Liu J."/>
            <person name="Shao H."/>
            <person name="Ye R."/>
            <person name="Li L."/>
            <person name="Wei W."/>
            <person name="Wang X."/>
            <person name="Wang C."/>
            <person name="Huo Q."/>
            <person name="Li W."/>
            <person name="Guo W."/>
            <person name="Chen H."/>
            <person name="Chen S."/>
            <person name="Zhou L."/>
            <person name="Zhou L."/>
            <person name="Ni X."/>
            <person name="Tian J."/>
            <person name="Zhou Y."/>
            <person name="Sheng Y."/>
            <person name="Liu T."/>
            <person name="Pan Y."/>
            <person name="Xia L."/>
            <person name="Li J."/>
            <person name="Zhao F."/>
            <person name="Cao W."/>
        </authorList>
    </citation>
    <scope>NUCLEOTIDE SEQUENCE</scope>
    <source>
        <strain evidence="2">Rmic-2018</strain>
        <tissue evidence="2">Larvae</tissue>
    </source>
</reference>
<dbReference type="Proteomes" id="UP000821866">
    <property type="component" value="Chromosome 6"/>
</dbReference>
<organism evidence="2 3">
    <name type="scientific">Rhipicephalus microplus</name>
    <name type="common">Cattle tick</name>
    <name type="synonym">Boophilus microplus</name>
    <dbReference type="NCBI Taxonomy" id="6941"/>
    <lineage>
        <taxon>Eukaryota</taxon>
        <taxon>Metazoa</taxon>
        <taxon>Ecdysozoa</taxon>
        <taxon>Arthropoda</taxon>
        <taxon>Chelicerata</taxon>
        <taxon>Arachnida</taxon>
        <taxon>Acari</taxon>
        <taxon>Parasitiformes</taxon>
        <taxon>Ixodida</taxon>
        <taxon>Ixodoidea</taxon>
        <taxon>Ixodidae</taxon>
        <taxon>Rhipicephalinae</taxon>
        <taxon>Rhipicephalus</taxon>
        <taxon>Boophilus</taxon>
    </lineage>
</organism>
<dbReference type="PANTHER" id="PTHR37162">
    <property type="entry name" value="HAT FAMILY DIMERISATION DOMAINCONTAINING PROTEIN-RELATED"/>
    <property type="match status" value="1"/>
</dbReference>